<dbReference type="PROSITE" id="PS51999">
    <property type="entry name" value="ZF_GRF"/>
    <property type="match status" value="1"/>
</dbReference>
<evidence type="ECO:0000256" key="10">
    <source>
        <dbReference type="PIRSR" id="PIRSR604808-1"/>
    </source>
</evidence>
<dbReference type="PROSITE" id="PS00726">
    <property type="entry name" value="AP_NUCLEASE_F1_1"/>
    <property type="match status" value="1"/>
</dbReference>
<feature type="active site" description="Proton donor/acceptor" evidence="10">
    <location>
        <position position="195"/>
    </location>
</feature>
<organism evidence="16">
    <name type="scientific">Auxenochlorella protothecoides</name>
    <name type="common">Green microalga</name>
    <name type="synonym">Chlorella protothecoides</name>
    <dbReference type="NCBI Taxonomy" id="3075"/>
    <lineage>
        <taxon>Eukaryota</taxon>
        <taxon>Viridiplantae</taxon>
        <taxon>Chlorophyta</taxon>
        <taxon>core chlorophytes</taxon>
        <taxon>Trebouxiophyceae</taxon>
        <taxon>Chlorellales</taxon>
        <taxon>Chlorellaceae</taxon>
        <taxon>Auxenochlorella</taxon>
    </lineage>
</organism>
<dbReference type="PANTHER" id="PTHR22748">
    <property type="entry name" value="AP ENDONUCLEASE"/>
    <property type="match status" value="1"/>
</dbReference>
<dbReference type="EMBL" id="GDKF01009332">
    <property type="protein sequence ID" value="JAT69290.1"/>
    <property type="molecule type" value="Transcribed_RNA"/>
</dbReference>
<feature type="site" description="Important for catalytic activity" evidence="12">
    <location>
        <position position="276"/>
    </location>
</feature>
<evidence type="ECO:0000256" key="4">
    <source>
        <dbReference type="ARBA" id="ARBA00022723"/>
    </source>
</evidence>
<keyword evidence="11" id="KW-0464">Manganese</keyword>
<comment type="cofactor">
    <cofactor evidence="11">
        <name>Mg(2+)</name>
        <dbReference type="ChEBI" id="CHEBI:18420"/>
    </cofactor>
    <cofactor evidence="11">
        <name>Mn(2+)</name>
        <dbReference type="ChEBI" id="CHEBI:29035"/>
    </cofactor>
    <text evidence="11">Probably binds two magnesium or manganese ions per subunit.</text>
</comment>
<comment type="similarity">
    <text evidence="2">Belongs to the DNA repair enzymes AP/ExoA family.</text>
</comment>
<feature type="binding site" evidence="11">
    <location>
        <position position="328"/>
    </location>
    <ligand>
        <name>Mg(2+)</name>
        <dbReference type="ChEBI" id="CHEBI:18420"/>
        <label>1</label>
    </ligand>
</feature>
<dbReference type="InterPro" id="IPR004808">
    <property type="entry name" value="AP_endonuc_1"/>
</dbReference>
<feature type="site" description="Transition state stabilizer" evidence="12">
    <location>
        <position position="197"/>
    </location>
</feature>
<evidence type="ECO:0000256" key="12">
    <source>
        <dbReference type="PIRSR" id="PIRSR604808-3"/>
    </source>
</evidence>
<dbReference type="PROSITE" id="PS51435">
    <property type="entry name" value="AP_NUCLEASE_F1_4"/>
    <property type="match status" value="1"/>
</dbReference>
<evidence type="ECO:0000256" key="14">
    <source>
        <dbReference type="SAM" id="MobiDB-lite"/>
    </source>
</evidence>
<dbReference type="Pfam" id="PF03372">
    <property type="entry name" value="Exo_endo_phos"/>
    <property type="match status" value="1"/>
</dbReference>
<dbReference type="GO" id="GO:0003906">
    <property type="term" value="F:DNA-(apurinic or apyrimidinic site) endonuclease activity"/>
    <property type="evidence" value="ECO:0007669"/>
    <property type="project" value="TreeGrafter"/>
</dbReference>
<evidence type="ECO:0000256" key="13">
    <source>
        <dbReference type="PROSITE-ProRule" id="PRU01343"/>
    </source>
</evidence>
<proteinExistence type="inferred from homology"/>
<evidence type="ECO:0000256" key="3">
    <source>
        <dbReference type="ARBA" id="ARBA00013541"/>
    </source>
</evidence>
<feature type="binding site" evidence="11">
    <location>
        <position position="12"/>
    </location>
    <ligand>
        <name>Mg(2+)</name>
        <dbReference type="ChEBI" id="CHEBI:18420"/>
        <label>1</label>
    </ligand>
</feature>
<dbReference type="GO" id="GO:0008311">
    <property type="term" value="F:double-stranded DNA 3'-5' DNA exonuclease activity"/>
    <property type="evidence" value="ECO:0007669"/>
    <property type="project" value="TreeGrafter"/>
</dbReference>
<dbReference type="AlphaFoldDB" id="A0A1D1ZQM3"/>
<keyword evidence="9" id="KW-0539">Nucleus</keyword>
<protein>
    <recommendedName>
        <fullName evidence="3">DNA-(apurinic or apyrimidinic site) endonuclease 2</fullName>
    </recommendedName>
</protein>
<dbReference type="InterPro" id="IPR010666">
    <property type="entry name" value="Znf_GRF"/>
</dbReference>
<feature type="domain" description="GRF-type" evidence="15">
    <location>
        <begin position="526"/>
        <end position="572"/>
    </location>
</feature>
<dbReference type="SUPFAM" id="SSF56219">
    <property type="entry name" value="DNase I-like"/>
    <property type="match status" value="1"/>
</dbReference>
<keyword evidence="5 13" id="KW-0863">Zinc-finger</keyword>
<feature type="active site" evidence="10">
    <location>
        <position position="150"/>
    </location>
</feature>
<evidence type="ECO:0000256" key="6">
    <source>
        <dbReference type="ARBA" id="ARBA00022801"/>
    </source>
</evidence>
<evidence type="ECO:0000256" key="8">
    <source>
        <dbReference type="ARBA" id="ARBA00022842"/>
    </source>
</evidence>
<gene>
    <name evidence="16" type="ORF">g.6981</name>
</gene>
<feature type="binding site" evidence="11">
    <location>
        <position position="329"/>
    </location>
    <ligand>
        <name>Mg(2+)</name>
        <dbReference type="ChEBI" id="CHEBI:18420"/>
        <label>1</label>
    </ligand>
</feature>
<feature type="binding site" evidence="11">
    <location>
        <position position="195"/>
    </location>
    <ligand>
        <name>Mg(2+)</name>
        <dbReference type="ChEBI" id="CHEBI:18420"/>
        <label>1</label>
    </ligand>
</feature>
<dbReference type="Gene3D" id="3.60.10.10">
    <property type="entry name" value="Endonuclease/exonuclease/phosphatase"/>
    <property type="match status" value="1"/>
</dbReference>
<feature type="active site" description="Proton acceptor" evidence="10">
    <location>
        <position position="329"/>
    </location>
</feature>
<comment type="cofactor">
    <cofactor evidence="1">
        <name>Mn(2+)</name>
        <dbReference type="ChEBI" id="CHEBI:29035"/>
    </cofactor>
</comment>
<sequence>MPPRTLRIVSWNVNGLRACLKRTPFRDVGHLLESLGADVVCLQETKLRKSEVVRELALVPGWDAFFACTQKERGYSGTATYVRTGVALPFASEEGLTGCLGRRAGDPEGLLAFHPELEGLGLMPEELQELDGEGRCVVTDHGAFVLFNLYGPAITSSDDEAAAARFAFKLRFYAALQARWDALARAGRAVLVVGDLNICAAPLDSCEPKFSLEGRKDRAWLRQLLGQPTPMPAGTPRPARPFVDAFRAFHPARPQAYTCWSTATAARVNNHGARIDLTLASGIAVAGAGVLPGARGQGGEPASSASLGSTSSLCICGADISPHLLGSDHCPVWVELSWPEAACAVAAPPGAARHTFPDKQVTLQGWLQRGGPDRRGIDAEPAASTARAGSGGGVPKAARAPPPRKPMPDGGTRATLKAFFKPRTPGVASGDDPASTDAEAPLEGDLGGHPGTTTQPSISHPALSDLGKPGHGSAGEEHGATPPHPNRAETCLAAELAAAREAHERHLAAAKEAWSRINGRMAAPRCRHGEPAALKKANKTGENRGRWFYTCARPAGPPPHGDCNFFQWVEKRGGSSGPAIEKRFKGA</sequence>
<dbReference type="PANTHER" id="PTHR22748:SF4">
    <property type="entry name" value="DNA-(APURINIC OR APYRIMIDINIC SITE) ENDONUCLEASE 2"/>
    <property type="match status" value="1"/>
</dbReference>
<evidence type="ECO:0000256" key="5">
    <source>
        <dbReference type="ARBA" id="ARBA00022771"/>
    </source>
</evidence>
<evidence type="ECO:0000256" key="1">
    <source>
        <dbReference type="ARBA" id="ARBA00001936"/>
    </source>
</evidence>
<evidence type="ECO:0000256" key="2">
    <source>
        <dbReference type="ARBA" id="ARBA00007092"/>
    </source>
</evidence>
<dbReference type="PROSITE" id="PS00728">
    <property type="entry name" value="AP_NUCLEASE_F1_3"/>
    <property type="match status" value="1"/>
</dbReference>
<dbReference type="InterPro" id="IPR020848">
    <property type="entry name" value="AP_endonuclease_F1_CS"/>
</dbReference>
<evidence type="ECO:0000256" key="7">
    <source>
        <dbReference type="ARBA" id="ARBA00022833"/>
    </source>
</evidence>
<feature type="binding site" evidence="11">
    <location>
        <position position="197"/>
    </location>
    <ligand>
        <name>Mg(2+)</name>
        <dbReference type="ChEBI" id="CHEBI:18420"/>
        <label>1</label>
    </ligand>
</feature>
<name>A0A1D1ZQM3_AUXPR</name>
<dbReference type="InterPro" id="IPR036691">
    <property type="entry name" value="Endo/exonu/phosph_ase_sf"/>
</dbReference>
<evidence type="ECO:0000256" key="9">
    <source>
        <dbReference type="ARBA" id="ARBA00023242"/>
    </source>
</evidence>
<feature type="binding site" evidence="11">
    <location>
        <position position="44"/>
    </location>
    <ligand>
        <name>Mg(2+)</name>
        <dbReference type="ChEBI" id="CHEBI:18420"/>
        <label>1</label>
    </ligand>
</feature>
<feature type="region of interest" description="Disordered" evidence="14">
    <location>
        <begin position="367"/>
        <end position="487"/>
    </location>
</feature>
<dbReference type="InterPro" id="IPR005135">
    <property type="entry name" value="Endo/exonuclease/phosphatase"/>
</dbReference>
<dbReference type="InterPro" id="IPR020847">
    <property type="entry name" value="AP_endonuclease_F1_BS"/>
</dbReference>
<dbReference type="Pfam" id="PF06839">
    <property type="entry name" value="Zn_ribbon_GRF"/>
    <property type="match status" value="1"/>
</dbReference>
<dbReference type="GO" id="GO:0008081">
    <property type="term" value="F:phosphoric diester hydrolase activity"/>
    <property type="evidence" value="ECO:0007669"/>
    <property type="project" value="TreeGrafter"/>
</dbReference>
<dbReference type="GO" id="GO:0003677">
    <property type="term" value="F:DNA binding"/>
    <property type="evidence" value="ECO:0007669"/>
    <property type="project" value="InterPro"/>
</dbReference>
<feature type="site" description="Interaction with DNA substrate" evidence="12">
    <location>
        <position position="329"/>
    </location>
</feature>
<accession>A0A1D1ZQM3</accession>
<evidence type="ECO:0000256" key="11">
    <source>
        <dbReference type="PIRSR" id="PIRSR604808-2"/>
    </source>
</evidence>
<dbReference type="GO" id="GO:0008270">
    <property type="term" value="F:zinc ion binding"/>
    <property type="evidence" value="ECO:0007669"/>
    <property type="project" value="UniProtKB-KW"/>
</dbReference>
<keyword evidence="4 11" id="KW-0479">Metal-binding</keyword>
<keyword evidence="7" id="KW-0862">Zinc</keyword>
<evidence type="ECO:0000313" key="16">
    <source>
        <dbReference type="EMBL" id="JAT69290.1"/>
    </source>
</evidence>
<reference evidence="16" key="1">
    <citation type="submission" date="2015-08" db="EMBL/GenBank/DDBJ databases">
        <authorList>
            <person name="Babu N.S."/>
            <person name="Beckwith C.J."/>
            <person name="Beseler K.G."/>
            <person name="Brison A."/>
            <person name="Carone J.V."/>
            <person name="Caskin T.P."/>
            <person name="Diamond M."/>
            <person name="Durham M.E."/>
            <person name="Foxe J.M."/>
            <person name="Go M."/>
            <person name="Henderson B.A."/>
            <person name="Jones I.B."/>
            <person name="McGettigan J.A."/>
            <person name="Micheletti S.J."/>
            <person name="Nasrallah M.E."/>
            <person name="Ortiz D."/>
            <person name="Piller C.R."/>
            <person name="Privatt S.R."/>
            <person name="Schneider S.L."/>
            <person name="Sharp S."/>
            <person name="Smith T.C."/>
            <person name="Stanton J.D."/>
            <person name="Ullery H.E."/>
            <person name="Wilson R.J."/>
            <person name="Serrano M.G."/>
            <person name="Buck G."/>
            <person name="Lee V."/>
            <person name="Wang Y."/>
            <person name="Carvalho R."/>
            <person name="Voegtly L."/>
            <person name="Shi R."/>
            <person name="Duckworth R."/>
            <person name="Johnson A."/>
            <person name="Loviza R."/>
            <person name="Walstead R."/>
            <person name="Shah Z."/>
            <person name="Kiflezghi M."/>
            <person name="Wade K."/>
            <person name="Ball S.L."/>
            <person name="Bradley K.W."/>
            <person name="Asai D.J."/>
            <person name="Bowman C.A."/>
            <person name="Russell D.A."/>
            <person name="Pope W.H."/>
            <person name="Jacobs-Sera D."/>
            <person name="Hendrix R.W."/>
            <person name="Hatfull G.F."/>
        </authorList>
    </citation>
    <scope>NUCLEOTIDE SEQUENCE</scope>
</reference>
<keyword evidence="6" id="KW-0378">Hydrolase</keyword>
<evidence type="ECO:0000259" key="15">
    <source>
        <dbReference type="PROSITE" id="PS51999"/>
    </source>
</evidence>
<dbReference type="GO" id="GO:0006284">
    <property type="term" value="P:base-excision repair"/>
    <property type="evidence" value="ECO:0007669"/>
    <property type="project" value="TreeGrafter"/>
</dbReference>
<dbReference type="GO" id="GO:0005634">
    <property type="term" value="C:nucleus"/>
    <property type="evidence" value="ECO:0007669"/>
    <property type="project" value="TreeGrafter"/>
</dbReference>
<keyword evidence="8 11" id="KW-0460">Magnesium</keyword>